<sequence>MASISTGALSQWMTLAPEILSEIFLHSIPFPEEKRFARPSNGPTIPAMFSLGISHVCRQWRQAAIGYSRLWSFLDLVQSADQSAESRALQLIATYLQRSGLCQLTIVLTYEYSTRHVLLAQLLQQSSRWVTIYFDAYCLHMASPTSVGPSIEWSQIKFPLLKNVVKFDSGQQVESFNHGENYRPLMDIFQTSNLQRYYNYCSNDVEEDELVYLLDSVVRLRYCFQDDIADVFTDPNIGPQPWEFAYDRLEYASLRVESDILRTHGQGFLHHFDFPNLRGLNLRVVNPFARPNLFARLPNMNLPGYFPNLRVLRICGDVYIDRPTLQNMFNVLAQLTDLTLDLLRSTAMVDNVVELLTPQAGVVRLPQMEHLRISMYPHHHLTLLVTMVSLRFGGLPGAVFAPLRSFMLVAPPDLQAAFSVLTQLRLANGWDIGVKGFKEVDLWEDAFGGEFCLDI</sequence>
<dbReference type="OrthoDB" id="3046363at2759"/>
<gene>
    <name evidence="1" type="ORF">MIND_01105400</name>
</gene>
<dbReference type="EMBL" id="JACAZF010000009">
    <property type="protein sequence ID" value="KAF7295652.1"/>
    <property type="molecule type" value="Genomic_DNA"/>
</dbReference>
<dbReference type="Proteomes" id="UP000636479">
    <property type="component" value="Unassembled WGS sequence"/>
</dbReference>
<dbReference type="GeneID" id="59350137"/>
<evidence type="ECO:0000313" key="2">
    <source>
        <dbReference type="Proteomes" id="UP000636479"/>
    </source>
</evidence>
<organism evidence="1 2">
    <name type="scientific">Mycena indigotica</name>
    <dbReference type="NCBI Taxonomy" id="2126181"/>
    <lineage>
        <taxon>Eukaryota</taxon>
        <taxon>Fungi</taxon>
        <taxon>Dikarya</taxon>
        <taxon>Basidiomycota</taxon>
        <taxon>Agaricomycotina</taxon>
        <taxon>Agaricomycetes</taxon>
        <taxon>Agaricomycetidae</taxon>
        <taxon>Agaricales</taxon>
        <taxon>Marasmiineae</taxon>
        <taxon>Mycenaceae</taxon>
        <taxon>Mycena</taxon>
    </lineage>
</organism>
<reference evidence="1" key="1">
    <citation type="submission" date="2020-05" db="EMBL/GenBank/DDBJ databases">
        <title>Mycena genomes resolve the evolution of fungal bioluminescence.</title>
        <authorList>
            <person name="Tsai I.J."/>
        </authorList>
    </citation>
    <scope>NUCLEOTIDE SEQUENCE</scope>
    <source>
        <strain evidence="1">171206Taipei</strain>
    </source>
</reference>
<proteinExistence type="predicted"/>
<accession>A0A8H6VVQ5</accession>
<protein>
    <recommendedName>
        <fullName evidence="3">F-box domain-containing protein</fullName>
    </recommendedName>
</protein>
<comment type="caution">
    <text evidence="1">The sequence shown here is derived from an EMBL/GenBank/DDBJ whole genome shotgun (WGS) entry which is preliminary data.</text>
</comment>
<evidence type="ECO:0008006" key="3">
    <source>
        <dbReference type="Google" id="ProtNLM"/>
    </source>
</evidence>
<evidence type="ECO:0000313" key="1">
    <source>
        <dbReference type="EMBL" id="KAF7295652.1"/>
    </source>
</evidence>
<name>A0A8H6VVQ5_9AGAR</name>
<dbReference type="RefSeq" id="XP_037217015.1">
    <property type="nucleotide sequence ID" value="XM_037367621.1"/>
</dbReference>
<dbReference type="AlphaFoldDB" id="A0A8H6VVQ5"/>
<keyword evidence="2" id="KW-1185">Reference proteome</keyword>